<evidence type="ECO:0000256" key="2">
    <source>
        <dbReference type="ARBA" id="ARBA00023125"/>
    </source>
</evidence>
<dbReference type="SUPFAM" id="SSF51215">
    <property type="entry name" value="Regulatory protein AraC"/>
    <property type="match status" value="1"/>
</dbReference>
<proteinExistence type="predicted"/>
<dbReference type="Gene3D" id="1.10.10.60">
    <property type="entry name" value="Homeodomain-like"/>
    <property type="match status" value="2"/>
</dbReference>
<dbReference type="Proteomes" id="UP000285697">
    <property type="component" value="Unassembled WGS sequence"/>
</dbReference>
<dbReference type="InterPro" id="IPR018062">
    <property type="entry name" value="HTH_AraC-typ_CS"/>
</dbReference>
<dbReference type="Pfam" id="PF12833">
    <property type="entry name" value="HTH_18"/>
    <property type="match status" value="1"/>
</dbReference>
<dbReference type="PRINTS" id="PR00032">
    <property type="entry name" value="HTHARAC"/>
</dbReference>
<keyword evidence="2" id="KW-0238">DNA-binding</keyword>
<accession>A0A414SBV7</accession>
<evidence type="ECO:0000313" key="6">
    <source>
        <dbReference type="Proteomes" id="UP000285697"/>
    </source>
</evidence>
<name>A0A414SBV7_MEDGN</name>
<dbReference type="PANTHER" id="PTHR43280">
    <property type="entry name" value="ARAC-FAMILY TRANSCRIPTIONAL REGULATOR"/>
    <property type="match status" value="1"/>
</dbReference>
<organism evidence="5 6">
    <name type="scientific">Mediterraneibacter gnavus</name>
    <name type="common">Ruminococcus gnavus</name>
    <dbReference type="NCBI Taxonomy" id="33038"/>
    <lineage>
        <taxon>Bacteria</taxon>
        <taxon>Bacillati</taxon>
        <taxon>Bacillota</taxon>
        <taxon>Clostridia</taxon>
        <taxon>Lachnospirales</taxon>
        <taxon>Lachnospiraceae</taxon>
        <taxon>Mediterraneibacter</taxon>
    </lineage>
</organism>
<dbReference type="PROSITE" id="PS01124">
    <property type="entry name" value="HTH_ARAC_FAMILY_2"/>
    <property type="match status" value="1"/>
</dbReference>
<dbReference type="InterPro" id="IPR014710">
    <property type="entry name" value="RmlC-like_jellyroll"/>
</dbReference>
<dbReference type="RefSeq" id="WP_118263185.1">
    <property type="nucleotide sequence ID" value="NZ_JADMTD010000034.1"/>
</dbReference>
<dbReference type="InterPro" id="IPR009057">
    <property type="entry name" value="Homeodomain-like_sf"/>
</dbReference>
<dbReference type="SUPFAM" id="SSF46689">
    <property type="entry name" value="Homeodomain-like"/>
    <property type="match status" value="2"/>
</dbReference>
<feature type="domain" description="HTH araC/xylS-type" evidence="4">
    <location>
        <begin position="188"/>
        <end position="285"/>
    </location>
</feature>
<dbReference type="AlphaFoldDB" id="A0A414SBV7"/>
<protein>
    <submittedName>
        <fullName evidence="5">AraC family transcriptional regulator</fullName>
    </submittedName>
</protein>
<dbReference type="Pfam" id="PF02311">
    <property type="entry name" value="AraC_binding"/>
    <property type="match status" value="1"/>
</dbReference>
<sequence length="285" mass="34109">MKDKKNYYSKDMPNPNFSIDIGLSDSWEYGHNFKEHWHEHLQIFYIVSGKGYIRCETKDYDICSKDIIVINSREIHYLESKDDNFKFYLIRIDLPFLFSNQIDLCQTKYLAPFSENLILFKNLIRNDQTVSSCIDSIIHEYYSKEIGYELAIKSSLYTLMVLLMRNYVDRFVTPRQATHKINTIKRFYEIYDYIENNYKHEISTAELAEIAHVSTYYFSRIFKQITGRTPVEYINEIRLRKSIELLKTDSMNITEIAMNCGFNDLNYFSRVFKKKYGISPSKFRY</sequence>
<comment type="caution">
    <text evidence="5">The sequence shown here is derived from an EMBL/GenBank/DDBJ whole genome shotgun (WGS) entry which is preliminary data.</text>
</comment>
<dbReference type="Gene3D" id="2.60.120.10">
    <property type="entry name" value="Jelly Rolls"/>
    <property type="match status" value="1"/>
</dbReference>
<dbReference type="CDD" id="cd02208">
    <property type="entry name" value="cupin_RmlC-like"/>
    <property type="match status" value="1"/>
</dbReference>
<evidence type="ECO:0000256" key="3">
    <source>
        <dbReference type="ARBA" id="ARBA00023163"/>
    </source>
</evidence>
<dbReference type="PROSITE" id="PS00041">
    <property type="entry name" value="HTH_ARAC_FAMILY_1"/>
    <property type="match status" value="1"/>
</dbReference>
<evidence type="ECO:0000313" key="5">
    <source>
        <dbReference type="EMBL" id="RHG16549.1"/>
    </source>
</evidence>
<gene>
    <name evidence="5" type="ORF">DW270_13100</name>
</gene>
<reference evidence="5 6" key="1">
    <citation type="submission" date="2018-08" db="EMBL/GenBank/DDBJ databases">
        <title>A genome reference for cultivated species of the human gut microbiota.</title>
        <authorList>
            <person name="Zou Y."/>
            <person name="Xue W."/>
            <person name="Luo G."/>
        </authorList>
    </citation>
    <scope>NUCLEOTIDE SEQUENCE [LARGE SCALE GENOMIC DNA]</scope>
    <source>
        <strain evidence="5 6">AM22-7AC</strain>
    </source>
</reference>
<evidence type="ECO:0000259" key="4">
    <source>
        <dbReference type="PROSITE" id="PS01124"/>
    </source>
</evidence>
<dbReference type="InterPro" id="IPR018060">
    <property type="entry name" value="HTH_AraC"/>
</dbReference>
<dbReference type="EMBL" id="QRIA01000021">
    <property type="protein sequence ID" value="RHG16549.1"/>
    <property type="molecule type" value="Genomic_DNA"/>
</dbReference>
<dbReference type="InterPro" id="IPR003313">
    <property type="entry name" value="AraC-bd"/>
</dbReference>
<dbReference type="GO" id="GO:0043565">
    <property type="term" value="F:sequence-specific DNA binding"/>
    <property type="evidence" value="ECO:0007669"/>
    <property type="project" value="InterPro"/>
</dbReference>
<dbReference type="GO" id="GO:0003700">
    <property type="term" value="F:DNA-binding transcription factor activity"/>
    <property type="evidence" value="ECO:0007669"/>
    <property type="project" value="InterPro"/>
</dbReference>
<keyword evidence="1" id="KW-0805">Transcription regulation</keyword>
<dbReference type="InterPro" id="IPR037923">
    <property type="entry name" value="HTH-like"/>
</dbReference>
<evidence type="ECO:0000256" key="1">
    <source>
        <dbReference type="ARBA" id="ARBA00023015"/>
    </source>
</evidence>
<keyword evidence="3" id="KW-0804">Transcription</keyword>
<dbReference type="SMART" id="SM00342">
    <property type="entry name" value="HTH_ARAC"/>
    <property type="match status" value="1"/>
</dbReference>
<dbReference type="InterPro" id="IPR020449">
    <property type="entry name" value="Tscrpt_reg_AraC-type_HTH"/>
</dbReference>
<dbReference type="PANTHER" id="PTHR43280:SF2">
    <property type="entry name" value="HTH-TYPE TRANSCRIPTIONAL REGULATOR EXSA"/>
    <property type="match status" value="1"/>
</dbReference>